<sequence>MEKSVCNPPVPQPPASLSAWMIASERPALAAPEMSTFHGTLVVNSAPGGPAVWEPGPELDAALEPELDAGFEPDGLELLHPATRMTAAHATAKTLAGFAGFAGNITQRYRCHRRAW</sequence>
<evidence type="ECO:0000313" key="2">
    <source>
        <dbReference type="Proteomes" id="UP000093928"/>
    </source>
</evidence>
<proteinExistence type="predicted"/>
<organism evidence="1 2">
    <name type="scientific">Mycobacterium asiaticum</name>
    <dbReference type="NCBI Taxonomy" id="1790"/>
    <lineage>
        <taxon>Bacteria</taxon>
        <taxon>Bacillati</taxon>
        <taxon>Actinomycetota</taxon>
        <taxon>Actinomycetes</taxon>
        <taxon>Mycobacteriales</taxon>
        <taxon>Mycobacteriaceae</taxon>
        <taxon>Mycobacterium</taxon>
    </lineage>
</organism>
<name>A0A1A3NQL4_MYCAS</name>
<dbReference type="AlphaFoldDB" id="A0A1A3NQL4"/>
<protein>
    <submittedName>
        <fullName evidence="1">Uncharacterized protein</fullName>
    </submittedName>
</protein>
<gene>
    <name evidence="1" type="ORF">A5634_05310</name>
</gene>
<dbReference type="Proteomes" id="UP000093928">
    <property type="component" value="Unassembled WGS sequence"/>
</dbReference>
<accession>A0A1A3NQL4</accession>
<evidence type="ECO:0000313" key="1">
    <source>
        <dbReference type="EMBL" id="OBK23655.1"/>
    </source>
</evidence>
<dbReference type="EMBL" id="LZLS01000171">
    <property type="protein sequence ID" value="OBK23655.1"/>
    <property type="molecule type" value="Genomic_DNA"/>
</dbReference>
<comment type="caution">
    <text evidence="1">The sequence shown here is derived from an EMBL/GenBank/DDBJ whole genome shotgun (WGS) entry which is preliminary data.</text>
</comment>
<reference evidence="1 2" key="1">
    <citation type="submission" date="2016-06" db="EMBL/GenBank/DDBJ databases">
        <authorList>
            <person name="Kjaerup R.B."/>
            <person name="Dalgaard T.S."/>
            <person name="Juul-Madsen H.R."/>
        </authorList>
    </citation>
    <scope>NUCLEOTIDE SEQUENCE [LARGE SCALE GENOMIC DNA]</scope>
    <source>
        <strain evidence="1 2">1165133.8</strain>
    </source>
</reference>